<dbReference type="InterPro" id="IPR032675">
    <property type="entry name" value="LRR_dom_sf"/>
</dbReference>
<evidence type="ECO:0000256" key="16">
    <source>
        <dbReference type="ARBA" id="ARBA00023170"/>
    </source>
</evidence>
<dbReference type="Pfam" id="PF00069">
    <property type="entry name" value="Pkinase"/>
    <property type="match status" value="1"/>
</dbReference>
<dbReference type="Pfam" id="PF08263">
    <property type="entry name" value="LRRNT_2"/>
    <property type="match status" value="1"/>
</dbReference>
<evidence type="ECO:0000256" key="14">
    <source>
        <dbReference type="ARBA" id="ARBA00022989"/>
    </source>
</evidence>
<keyword evidence="8 20" id="KW-0812">Transmembrane</keyword>
<dbReference type="GO" id="GO:0005524">
    <property type="term" value="F:ATP binding"/>
    <property type="evidence" value="ECO:0007669"/>
    <property type="project" value="UniProtKB-KW"/>
</dbReference>
<keyword evidence="3" id="KW-1003">Cell membrane</keyword>
<dbReference type="FunFam" id="3.30.200.20:FF:000309">
    <property type="entry name" value="Leucine-rich repeat receptor protein kinase MSP1"/>
    <property type="match status" value="1"/>
</dbReference>
<evidence type="ECO:0000256" key="5">
    <source>
        <dbReference type="ARBA" id="ARBA00022553"/>
    </source>
</evidence>
<keyword evidence="6" id="KW-0433">Leucine-rich repeat</keyword>
<evidence type="ECO:0000313" key="22">
    <source>
        <dbReference type="EMBL" id="KAL3845403.1"/>
    </source>
</evidence>
<evidence type="ECO:0000256" key="1">
    <source>
        <dbReference type="ARBA" id="ARBA00004251"/>
    </source>
</evidence>
<keyword evidence="15 20" id="KW-0472">Membrane</keyword>
<dbReference type="FunFam" id="3.80.10.10:FF:000400">
    <property type="entry name" value="Nuclear pore complex protein NUP107"/>
    <property type="match status" value="1"/>
</dbReference>
<dbReference type="FunFam" id="1.10.510.10:FF:000445">
    <property type="entry name" value="MDIS1-interacting receptor like kinase 2"/>
    <property type="match status" value="1"/>
</dbReference>
<keyword evidence="4" id="KW-0723">Serine/threonine-protein kinase</keyword>
<evidence type="ECO:0000256" key="19">
    <source>
        <dbReference type="ARBA" id="ARBA00048679"/>
    </source>
</evidence>
<dbReference type="InterPro" id="IPR013210">
    <property type="entry name" value="LRR_N_plant-typ"/>
</dbReference>
<dbReference type="SMART" id="SM00369">
    <property type="entry name" value="LRR_TYP"/>
    <property type="match status" value="7"/>
</dbReference>
<dbReference type="InterPro" id="IPR000719">
    <property type="entry name" value="Prot_kinase_dom"/>
</dbReference>
<evidence type="ECO:0000256" key="13">
    <source>
        <dbReference type="ARBA" id="ARBA00022840"/>
    </source>
</evidence>
<dbReference type="Proteomes" id="UP001634393">
    <property type="component" value="Unassembled WGS sequence"/>
</dbReference>
<dbReference type="InterPro" id="IPR003591">
    <property type="entry name" value="Leu-rich_rpt_typical-subtyp"/>
</dbReference>
<dbReference type="SUPFAM" id="SSF52058">
    <property type="entry name" value="L domain-like"/>
    <property type="match status" value="1"/>
</dbReference>
<dbReference type="GO" id="GO:0006952">
    <property type="term" value="P:defense response"/>
    <property type="evidence" value="ECO:0007669"/>
    <property type="project" value="UniProtKB-ARBA"/>
</dbReference>
<protein>
    <recommendedName>
        <fullName evidence="2">non-specific serine/threonine protein kinase</fullName>
        <ecNumber evidence="2">2.7.11.1</ecNumber>
    </recommendedName>
</protein>
<evidence type="ECO:0000313" key="23">
    <source>
        <dbReference type="Proteomes" id="UP001634393"/>
    </source>
</evidence>
<dbReference type="PANTHER" id="PTHR27000:SF775">
    <property type="entry name" value="PLANT INTRACELLULAR RAS-GROUP-RELATED LRR PROTEIN 3"/>
    <property type="match status" value="1"/>
</dbReference>
<dbReference type="GO" id="GO:0051707">
    <property type="term" value="P:response to other organism"/>
    <property type="evidence" value="ECO:0007669"/>
    <property type="project" value="UniProtKB-ARBA"/>
</dbReference>
<evidence type="ECO:0000256" key="10">
    <source>
        <dbReference type="ARBA" id="ARBA00022737"/>
    </source>
</evidence>
<evidence type="ECO:0000256" key="15">
    <source>
        <dbReference type="ARBA" id="ARBA00023136"/>
    </source>
</evidence>
<dbReference type="PROSITE" id="PS00109">
    <property type="entry name" value="PROTEIN_KINASE_TYR"/>
    <property type="match status" value="1"/>
</dbReference>
<comment type="catalytic activity">
    <reaction evidence="18">
        <text>L-threonyl-[protein] + ATP = O-phospho-L-threonyl-[protein] + ADP + H(+)</text>
        <dbReference type="Rhea" id="RHEA:46608"/>
        <dbReference type="Rhea" id="RHEA-COMP:11060"/>
        <dbReference type="Rhea" id="RHEA-COMP:11605"/>
        <dbReference type="ChEBI" id="CHEBI:15378"/>
        <dbReference type="ChEBI" id="CHEBI:30013"/>
        <dbReference type="ChEBI" id="CHEBI:30616"/>
        <dbReference type="ChEBI" id="CHEBI:61977"/>
        <dbReference type="ChEBI" id="CHEBI:456216"/>
        <dbReference type="EC" id="2.7.11.1"/>
    </reaction>
</comment>
<dbReference type="SUPFAM" id="SSF56112">
    <property type="entry name" value="Protein kinase-like (PK-like)"/>
    <property type="match status" value="1"/>
</dbReference>
<sequence>MILLSNNMFSSFLFVIYFVTSLQLVVSASYHLDAFGSRLYSNVTYGIEANALLNWKTSLDNRSQPVLYSWGNVSNPCVWVGIGCDQTGRVSQVNLSYNGIIGTLQYLDFSSLRHLRKFDLYRNSFYGTIPSIIGNLSKLDYLDVSRNDFSGFIPHEIGLLPKIRILYLDHNHFSGSIPQEITYIKSLKEVNLGSNMLTGSIHTFIGNLTSSLIIGLGLYSNQFTGQIPKSIGNMTNVEIITFYSNQFSGPIPPEIGKLRYLKILDLYGNNLTGSIPPSIGNLTKLNELSLAGNNLSGHIPPELGNLKSLVDLRLFMNYLSGHVPKEFDNLVNLQVLSLSVNNLTGRMPQNVCLGGLLRNLSLHTNNFVDNVPKSLKNCTSLYTLLLYGNQITGNVTQDFGIYPDLFYIDVSYNNLSGEVSSKWAKSQNLVGLLMSHNNLSGIIPSQLGDASQLHVLDLSSNQIGGEFPKSLGNLSFLFELKLNDNELRGNIPIEINNLLELSHLNLAANIFNGVIANQVESLSKLQYLNLSKNMLDGSIPFQLGQLQSLEDLDLSGNMIIGNIPRELGQLRRIEKINISHNFLSGSIPLSFDQCLSLQSIDVSFNQLEGPLPNTKAFQNASFEALRNNKGLCGSANGLAPCPAIQGNGANRRRGKQFYISIISPVLGSLFILIVAFIIFLYLRRRKRVVEAGEIIQNNDLFTIWSFDGKMVYENIIEATEDFDAKHCIGMGGCGSVYKAALSDGRVVAIKKLHSIEDRIENLKSFTNEIQALSEIRHHNIVKLYGFCSHTRYSFLVYEFFAGGSLASILSTDDKAMEFGWMKRVCVVKGVANALSYMHHGVSPPIIHRDISSKNILLDSDLEARVSDFGTARLLKPDSSNWTSFAGTFGYAAPELAFTMKVNEKCDVYSFGVLALEVIMGKHPGDFVSSLFTSSPSSSPFLPSTSTLSPSMSSANSILLKDMLDQRLLIPSNDNVATEVVAIAKLALDCVRRNPESRPTMQQVCVQLSKEKKYLSKLLPVISIGQLYNQMY</sequence>
<evidence type="ECO:0000256" key="20">
    <source>
        <dbReference type="SAM" id="Phobius"/>
    </source>
</evidence>
<dbReference type="EC" id="2.7.11.1" evidence="2"/>
<dbReference type="InterPro" id="IPR008266">
    <property type="entry name" value="Tyr_kinase_AS"/>
</dbReference>
<comment type="caution">
    <text evidence="22">The sequence shown here is derived from an EMBL/GenBank/DDBJ whole genome shotgun (WGS) entry which is preliminary data.</text>
</comment>
<keyword evidence="23" id="KW-1185">Reference proteome</keyword>
<evidence type="ECO:0000256" key="8">
    <source>
        <dbReference type="ARBA" id="ARBA00022692"/>
    </source>
</evidence>
<dbReference type="AlphaFoldDB" id="A0ABD3UB77"/>
<dbReference type="Gene3D" id="3.30.200.20">
    <property type="entry name" value="Phosphorylase Kinase, domain 1"/>
    <property type="match status" value="1"/>
</dbReference>
<keyword evidence="13" id="KW-0067">ATP-binding</keyword>
<dbReference type="Pfam" id="PF13855">
    <property type="entry name" value="LRR_8"/>
    <property type="match status" value="2"/>
</dbReference>
<keyword evidence="16" id="KW-0675">Receptor</keyword>
<dbReference type="InterPro" id="IPR001611">
    <property type="entry name" value="Leu-rich_rpt"/>
</dbReference>
<evidence type="ECO:0000256" key="9">
    <source>
        <dbReference type="ARBA" id="ARBA00022729"/>
    </source>
</evidence>
<dbReference type="InterPro" id="IPR011009">
    <property type="entry name" value="Kinase-like_dom_sf"/>
</dbReference>
<keyword evidence="11" id="KW-0547">Nucleotide-binding</keyword>
<evidence type="ECO:0000256" key="12">
    <source>
        <dbReference type="ARBA" id="ARBA00022777"/>
    </source>
</evidence>
<dbReference type="FunFam" id="3.80.10.10:FF:000416">
    <property type="entry name" value="Probable leucine-rich repeat receptor-like protein kinase At5g63930"/>
    <property type="match status" value="1"/>
</dbReference>
<comment type="subcellular location">
    <subcellularLocation>
        <location evidence="1">Cell membrane</location>
        <topology evidence="1">Single-pass type I membrane protein</topology>
    </subcellularLocation>
</comment>
<evidence type="ECO:0000256" key="6">
    <source>
        <dbReference type="ARBA" id="ARBA00022614"/>
    </source>
</evidence>
<keyword evidence="17" id="KW-0325">Glycoprotein</keyword>
<evidence type="ECO:0000256" key="2">
    <source>
        <dbReference type="ARBA" id="ARBA00012513"/>
    </source>
</evidence>
<feature type="transmembrane region" description="Helical" evidence="20">
    <location>
        <begin position="657"/>
        <end position="682"/>
    </location>
</feature>
<dbReference type="Gene3D" id="3.80.10.10">
    <property type="entry name" value="Ribonuclease Inhibitor"/>
    <property type="match status" value="3"/>
</dbReference>
<keyword evidence="12" id="KW-0418">Kinase</keyword>
<keyword evidence="5" id="KW-0597">Phosphoprotein</keyword>
<evidence type="ECO:0000256" key="7">
    <source>
        <dbReference type="ARBA" id="ARBA00022679"/>
    </source>
</evidence>
<dbReference type="PANTHER" id="PTHR27000">
    <property type="entry name" value="LEUCINE-RICH REPEAT RECEPTOR-LIKE PROTEIN KINASE FAMILY PROTEIN-RELATED"/>
    <property type="match status" value="1"/>
</dbReference>
<name>A0ABD3UB77_9LAMI</name>
<dbReference type="FunFam" id="3.80.10.10:FF:000233">
    <property type="entry name" value="Leucine-rich repeat receptor-like protein kinase TDR"/>
    <property type="match status" value="1"/>
</dbReference>
<dbReference type="Gene3D" id="1.10.510.10">
    <property type="entry name" value="Transferase(Phosphotransferase) domain 1"/>
    <property type="match status" value="1"/>
</dbReference>
<dbReference type="PROSITE" id="PS50011">
    <property type="entry name" value="PROTEIN_KINASE_DOM"/>
    <property type="match status" value="1"/>
</dbReference>
<dbReference type="CDD" id="cd12087">
    <property type="entry name" value="TM_EGFR-like"/>
    <property type="match status" value="1"/>
</dbReference>
<dbReference type="GO" id="GO:0005886">
    <property type="term" value="C:plasma membrane"/>
    <property type="evidence" value="ECO:0007669"/>
    <property type="project" value="UniProtKB-SubCell"/>
</dbReference>
<keyword evidence="9" id="KW-0732">Signal</keyword>
<dbReference type="EMBL" id="JBJXBP010000002">
    <property type="protein sequence ID" value="KAL3845403.1"/>
    <property type="molecule type" value="Genomic_DNA"/>
</dbReference>
<evidence type="ECO:0000256" key="18">
    <source>
        <dbReference type="ARBA" id="ARBA00047899"/>
    </source>
</evidence>
<organism evidence="22 23">
    <name type="scientific">Penstemon smallii</name>
    <dbReference type="NCBI Taxonomy" id="265156"/>
    <lineage>
        <taxon>Eukaryota</taxon>
        <taxon>Viridiplantae</taxon>
        <taxon>Streptophyta</taxon>
        <taxon>Embryophyta</taxon>
        <taxon>Tracheophyta</taxon>
        <taxon>Spermatophyta</taxon>
        <taxon>Magnoliopsida</taxon>
        <taxon>eudicotyledons</taxon>
        <taxon>Gunneridae</taxon>
        <taxon>Pentapetalae</taxon>
        <taxon>asterids</taxon>
        <taxon>lamiids</taxon>
        <taxon>Lamiales</taxon>
        <taxon>Plantaginaceae</taxon>
        <taxon>Cheloneae</taxon>
        <taxon>Penstemon</taxon>
    </lineage>
</organism>
<dbReference type="GO" id="GO:0009791">
    <property type="term" value="P:post-embryonic development"/>
    <property type="evidence" value="ECO:0007669"/>
    <property type="project" value="UniProtKB-ARBA"/>
</dbReference>
<dbReference type="SUPFAM" id="SSF52047">
    <property type="entry name" value="RNI-like"/>
    <property type="match status" value="1"/>
</dbReference>
<feature type="domain" description="Protein kinase" evidence="21">
    <location>
        <begin position="722"/>
        <end position="1014"/>
    </location>
</feature>
<reference evidence="22 23" key="1">
    <citation type="submission" date="2024-12" db="EMBL/GenBank/DDBJ databases">
        <title>The unique morphological basis and parallel evolutionary history of personate flowers in Penstemon.</title>
        <authorList>
            <person name="Depatie T.H."/>
            <person name="Wessinger C.A."/>
        </authorList>
    </citation>
    <scope>NUCLEOTIDE SEQUENCE [LARGE SCALE GENOMIC DNA]</scope>
    <source>
        <strain evidence="22">WTNN_2</strain>
        <tissue evidence="22">Leaf</tissue>
    </source>
</reference>
<evidence type="ECO:0000259" key="21">
    <source>
        <dbReference type="PROSITE" id="PS50011"/>
    </source>
</evidence>
<gene>
    <name evidence="22" type="ORF">ACJIZ3_002806</name>
</gene>
<accession>A0ABD3UB77</accession>
<keyword evidence="7" id="KW-0808">Transferase</keyword>
<dbReference type="Pfam" id="PF00560">
    <property type="entry name" value="LRR_1"/>
    <property type="match status" value="5"/>
</dbReference>
<keyword evidence="10" id="KW-0677">Repeat</keyword>
<evidence type="ECO:0000256" key="17">
    <source>
        <dbReference type="ARBA" id="ARBA00023180"/>
    </source>
</evidence>
<evidence type="ECO:0000256" key="3">
    <source>
        <dbReference type="ARBA" id="ARBA00022475"/>
    </source>
</evidence>
<evidence type="ECO:0000256" key="11">
    <source>
        <dbReference type="ARBA" id="ARBA00022741"/>
    </source>
</evidence>
<evidence type="ECO:0000256" key="4">
    <source>
        <dbReference type="ARBA" id="ARBA00022527"/>
    </source>
</evidence>
<proteinExistence type="predicted"/>
<dbReference type="GO" id="GO:0004674">
    <property type="term" value="F:protein serine/threonine kinase activity"/>
    <property type="evidence" value="ECO:0007669"/>
    <property type="project" value="UniProtKB-KW"/>
</dbReference>
<comment type="catalytic activity">
    <reaction evidence="19">
        <text>L-seryl-[protein] + ATP = O-phospho-L-seryl-[protein] + ADP + H(+)</text>
        <dbReference type="Rhea" id="RHEA:17989"/>
        <dbReference type="Rhea" id="RHEA-COMP:9863"/>
        <dbReference type="Rhea" id="RHEA-COMP:11604"/>
        <dbReference type="ChEBI" id="CHEBI:15378"/>
        <dbReference type="ChEBI" id="CHEBI:29999"/>
        <dbReference type="ChEBI" id="CHEBI:30616"/>
        <dbReference type="ChEBI" id="CHEBI:83421"/>
        <dbReference type="ChEBI" id="CHEBI:456216"/>
        <dbReference type="EC" id="2.7.11.1"/>
    </reaction>
</comment>
<keyword evidence="14 20" id="KW-1133">Transmembrane helix</keyword>